<dbReference type="PANTHER" id="PTHR43000">
    <property type="entry name" value="DTDP-D-GLUCOSE 4,6-DEHYDRATASE-RELATED"/>
    <property type="match status" value="1"/>
</dbReference>
<reference evidence="2 3" key="1">
    <citation type="journal article" date="2016" name="Front. Microbiol.">
        <title>Genomic Resource of Rice Seed Associated Bacteria.</title>
        <authorList>
            <person name="Midha S."/>
            <person name="Bansal K."/>
            <person name="Sharma S."/>
            <person name="Kumar N."/>
            <person name="Patil P.P."/>
            <person name="Chaudhry V."/>
            <person name="Patil P.B."/>
        </authorList>
    </citation>
    <scope>NUCLEOTIDE SEQUENCE [LARGE SCALE GENOMIC DNA]</scope>
    <source>
        <strain evidence="2 3">NS365</strain>
    </source>
</reference>
<dbReference type="Gene3D" id="3.40.50.720">
    <property type="entry name" value="NAD(P)-binding Rossmann-like Domain"/>
    <property type="match status" value="1"/>
</dbReference>
<keyword evidence="3" id="KW-1185">Reference proteome</keyword>
<dbReference type="InterPro" id="IPR036291">
    <property type="entry name" value="NAD(P)-bd_dom_sf"/>
</dbReference>
<organism evidence="2 3">
    <name type="scientific">Aureimonas ureilytica</name>
    <dbReference type="NCBI Taxonomy" id="401562"/>
    <lineage>
        <taxon>Bacteria</taxon>
        <taxon>Pseudomonadati</taxon>
        <taxon>Pseudomonadota</taxon>
        <taxon>Alphaproteobacteria</taxon>
        <taxon>Hyphomicrobiales</taxon>
        <taxon>Aurantimonadaceae</taxon>
        <taxon>Aureimonas</taxon>
    </lineage>
</organism>
<evidence type="ECO:0000313" key="2">
    <source>
        <dbReference type="EMBL" id="KTR03518.1"/>
    </source>
</evidence>
<dbReference type="AlphaFoldDB" id="A0A175RJD3"/>
<gene>
    <name evidence="2" type="ORF">NS365_18145</name>
</gene>
<proteinExistence type="predicted"/>
<dbReference type="InterPro" id="IPR020904">
    <property type="entry name" value="Sc_DH/Rdtase_CS"/>
</dbReference>
<dbReference type="Proteomes" id="UP000078529">
    <property type="component" value="Unassembled WGS sequence"/>
</dbReference>
<dbReference type="PATRIC" id="fig|401562.4.peg.3556"/>
<dbReference type="InterPro" id="IPR016040">
    <property type="entry name" value="NAD(P)-bd_dom"/>
</dbReference>
<protein>
    <recommendedName>
        <fullName evidence="1">NAD(P)-binding domain-containing protein</fullName>
    </recommendedName>
</protein>
<dbReference type="SUPFAM" id="SSF51735">
    <property type="entry name" value="NAD(P)-binding Rossmann-fold domains"/>
    <property type="match status" value="1"/>
</dbReference>
<evidence type="ECO:0000259" key="1">
    <source>
        <dbReference type="Pfam" id="PF16363"/>
    </source>
</evidence>
<dbReference type="RefSeq" id="WP_244498498.1">
    <property type="nucleotide sequence ID" value="NZ_LDQA01000052.1"/>
</dbReference>
<dbReference type="EMBL" id="LDQA01000052">
    <property type="protein sequence ID" value="KTR03518.1"/>
    <property type="molecule type" value="Genomic_DNA"/>
</dbReference>
<name>A0A175RJD3_9HYPH</name>
<dbReference type="Pfam" id="PF16363">
    <property type="entry name" value="GDP_Man_Dehyd"/>
    <property type="match status" value="1"/>
</dbReference>
<accession>A0A175RJD3</accession>
<sequence length="310" mass="34106">MMATEPRRIAVTGSSGFVGTWLRRKIEEDGRHVLLPILSRGSGDLRDVEAVVAAVKGARPDVVVHLAAIAAPPQARMNPREAWEINVVGTLNLATAVRDLAPQARFLFVGSSEAYGGAFSDQRYPLSEEVRLDPRSTYGSTKAAADLLIGEMAYNGLQALRFRPFNHTGPGQTASYVVSAFARQIALIEKGVQPPRIQVGNLEAKRDFLDVRDVVRAYLAATEDDVKANGDAINIATGRLVQIEDILRQLLDLASVRIEVEIDPTRYRPNEIQAASGNPERARQRLGWEPEIDLATTLQDTLNYWRGQIQ</sequence>
<dbReference type="PROSITE" id="PS00061">
    <property type="entry name" value="ADH_SHORT"/>
    <property type="match status" value="1"/>
</dbReference>
<dbReference type="Gene3D" id="3.90.25.10">
    <property type="entry name" value="UDP-galactose 4-epimerase, domain 1"/>
    <property type="match status" value="1"/>
</dbReference>
<evidence type="ECO:0000313" key="3">
    <source>
        <dbReference type="Proteomes" id="UP000078529"/>
    </source>
</evidence>
<feature type="domain" description="NAD(P)-binding" evidence="1">
    <location>
        <begin position="42"/>
        <end position="300"/>
    </location>
</feature>
<comment type="caution">
    <text evidence="2">The sequence shown here is derived from an EMBL/GenBank/DDBJ whole genome shotgun (WGS) entry which is preliminary data.</text>
</comment>